<dbReference type="PANTHER" id="PTHR11685">
    <property type="entry name" value="RBR FAMILY RING FINGER AND IBR DOMAIN-CONTAINING"/>
    <property type="match status" value="1"/>
</dbReference>
<dbReference type="Gene3D" id="1.20.120.1750">
    <property type="match status" value="1"/>
</dbReference>
<gene>
    <name evidence="1" type="ORF">MKW98_015429</name>
</gene>
<dbReference type="InterPro" id="IPR031127">
    <property type="entry name" value="E3_UB_ligase_RBR"/>
</dbReference>
<comment type="caution">
    <text evidence="1">The sequence shown here is derived from an EMBL/GenBank/DDBJ whole genome shotgun (WGS) entry which is preliminary data.</text>
</comment>
<dbReference type="Gene3D" id="3.30.40.10">
    <property type="entry name" value="Zinc/RING finger domain, C3HC4 (zinc finger)"/>
    <property type="match status" value="1"/>
</dbReference>
<dbReference type="InterPro" id="IPR013083">
    <property type="entry name" value="Znf_RING/FYVE/PHD"/>
</dbReference>
<organism evidence="1 2">
    <name type="scientific">Papaver atlanticum</name>
    <dbReference type="NCBI Taxonomy" id="357466"/>
    <lineage>
        <taxon>Eukaryota</taxon>
        <taxon>Viridiplantae</taxon>
        <taxon>Streptophyta</taxon>
        <taxon>Embryophyta</taxon>
        <taxon>Tracheophyta</taxon>
        <taxon>Spermatophyta</taxon>
        <taxon>Magnoliopsida</taxon>
        <taxon>Ranunculales</taxon>
        <taxon>Papaveraceae</taxon>
        <taxon>Papaveroideae</taxon>
        <taxon>Papaver</taxon>
    </lineage>
</organism>
<dbReference type="GO" id="GO:0016567">
    <property type="term" value="P:protein ubiquitination"/>
    <property type="evidence" value="ECO:0007669"/>
    <property type="project" value="InterPro"/>
</dbReference>
<proteinExistence type="predicted"/>
<evidence type="ECO:0000313" key="2">
    <source>
        <dbReference type="Proteomes" id="UP001202328"/>
    </source>
</evidence>
<evidence type="ECO:0000313" key="1">
    <source>
        <dbReference type="EMBL" id="KAI3842762.1"/>
    </source>
</evidence>
<reference evidence="1" key="1">
    <citation type="submission" date="2022-04" db="EMBL/GenBank/DDBJ databases">
        <title>A functionally conserved STORR gene fusion in Papaver species that diverged 16.8 million years ago.</title>
        <authorList>
            <person name="Catania T."/>
        </authorList>
    </citation>
    <scope>NUCLEOTIDE SEQUENCE</scope>
    <source>
        <strain evidence="1">S-188037</strain>
    </source>
</reference>
<evidence type="ECO:0008006" key="3">
    <source>
        <dbReference type="Google" id="ProtNLM"/>
    </source>
</evidence>
<sequence length="120" mass="14202">MRNCTNKCSQVYCSKCITKHITTKVQEKITLIRCTDFNCKETLELHLCRDILSGPVLDCWEIALRESAILLSEKVQHREVEEETLLIQLAEKNKWRKCPGCKYYVEKTRGYMHITCRYVR</sequence>
<dbReference type="EMBL" id="JAJJMB010017052">
    <property type="protein sequence ID" value="KAI3842762.1"/>
    <property type="molecule type" value="Genomic_DNA"/>
</dbReference>
<dbReference type="SUPFAM" id="SSF57850">
    <property type="entry name" value="RING/U-box"/>
    <property type="match status" value="2"/>
</dbReference>
<name>A0AAD4RYW4_9MAGN</name>
<accession>A0AAD4RYW4</accession>
<dbReference type="GO" id="GO:0004842">
    <property type="term" value="F:ubiquitin-protein transferase activity"/>
    <property type="evidence" value="ECO:0007669"/>
    <property type="project" value="InterPro"/>
</dbReference>
<dbReference type="Proteomes" id="UP001202328">
    <property type="component" value="Unassembled WGS sequence"/>
</dbReference>
<dbReference type="AlphaFoldDB" id="A0AAD4RYW4"/>
<protein>
    <recommendedName>
        <fullName evidence="3">RING-type domain-containing protein</fullName>
    </recommendedName>
</protein>
<keyword evidence="2" id="KW-1185">Reference proteome</keyword>